<reference evidence="1 2" key="1">
    <citation type="journal article" date="2017" name="Environ. Microbiol.">
        <title>Decay of the glycolytic pathway and adaptation to intranuclear parasitism within Enterocytozoonidae microsporidia.</title>
        <authorList>
            <person name="Wiredu Boakye D."/>
            <person name="Jaroenlak P."/>
            <person name="Prachumwat A."/>
            <person name="Williams T.A."/>
            <person name="Bateman K.S."/>
            <person name="Itsathitphaisarn O."/>
            <person name="Sritunyalucksana K."/>
            <person name="Paszkiewicz K.H."/>
            <person name="Moore K.A."/>
            <person name="Stentiford G.D."/>
            <person name="Williams B.A."/>
        </authorList>
    </citation>
    <scope>NUCLEOTIDE SEQUENCE [LARGE SCALE GENOMIC DNA]</scope>
    <source>
        <strain evidence="1 2">TH1</strain>
    </source>
</reference>
<accession>A0A1W0E463</accession>
<dbReference type="AlphaFoldDB" id="A0A1W0E463"/>
<name>A0A1W0E463_9MICR</name>
<evidence type="ECO:0000313" key="2">
    <source>
        <dbReference type="Proteomes" id="UP000192758"/>
    </source>
</evidence>
<dbReference type="VEuPathDB" id="MicrosporidiaDB:EHP00_503"/>
<protein>
    <submittedName>
        <fullName evidence="1">Uncharacterized protein</fullName>
    </submittedName>
</protein>
<dbReference type="Proteomes" id="UP000192758">
    <property type="component" value="Unassembled WGS sequence"/>
</dbReference>
<proteinExistence type="predicted"/>
<sequence>MDQSIVPYFVINGSLDTFSGNFIAINNAEKDSFQKHGLFEINEILSKPVEKDEEEKYFDDLEKIFILGYNDKSNSYFVEKMLSLNATKRSVLNMIKSDFLNIFNFTHPVGLEYFSTAARTWSIEMYFYIKIRIIPIFHYVSNPMVQINHIFDESIRCSVNKKRIKKTTVHSFASFNFNVLLNSLTNLILGAHKYHKLCVAYHKNLPLHIKQNVCFIDYFLHQLIAHILESLSLIEELKEFYHSEFSKFKVLFSIDFIKYNKFMKMKKYFTNLENVCVLSYFPFTQEENVANVIEEVYKDWESTCYLREKGSVSEGKIHFFDVNSCKCLDFSNEYVFNLIDLIRIKSKRNLMLTSNEEVKYKTIKHIFCKLIEKNNIEVIIPKDYIFQSLKRKSEENNKNEEDPSKRRRMDEILQFLYDKDDKLLTENEILPKPCADANDTNYISEESKKNLDEIQKLIDFLEMDSKND</sequence>
<gene>
    <name evidence="1" type="ORF">EHP00_503</name>
</gene>
<evidence type="ECO:0000313" key="1">
    <source>
        <dbReference type="EMBL" id="OQS54016.1"/>
    </source>
</evidence>
<dbReference type="EMBL" id="MNPJ01000023">
    <property type="protein sequence ID" value="OQS54016.1"/>
    <property type="molecule type" value="Genomic_DNA"/>
</dbReference>
<organism evidence="1 2">
    <name type="scientific">Ecytonucleospora hepatopenaei</name>
    <dbReference type="NCBI Taxonomy" id="646526"/>
    <lineage>
        <taxon>Eukaryota</taxon>
        <taxon>Fungi</taxon>
        <taxon>Fungi incertae sedis</taxon>
        <taxon>Microsporidia</taxon>
        <taxon>Enterocytozoonidae</taxon>
        <taxon>Ecytonucleospora</taxon>
    </lineage>
</organism>
<comment type="caution">
    <text evidence="1">The sequence shown here is derived from an EMBL/GenBank/DDBJ whole genome shotgun (WGS) entry which is preliminary data.</text>
</comment>
<keyword evidence="2" id="KW-1185">Reference proteome</keyword>